<dbReference type="EMBL" id="CP033923">
    <property type="protein sequence ID" value="AZA92285.1"/>
    <property type="molecule type" value="Genomic_DNA"/>
</dbReference>
<sequence length="389" mass="44957">MKTILLFFLFTYSFSFTQVIKGTVVDDKEHRLSSVSIYIDGTKTGTVSKEDGTFSLSLSTQTSGNIIFQKEDYETFSTEISTVINKNLKVVLTKTNAIEEIVLVPYTSEAYTHYINTFLRNFIGDDLENVRIKNQKTLKFSYDKKKKLLRVKAPKTLLIENKNLGYEIEYNLINYSTDFNTNITNYTGTSFFKETKNTDKVKINRMNAYDGSSLHFFRSIYYNTIPENEFIVNQVVKIPNSNYPTEEELNVLKDFMTIPKSSETINIPEDIRDISRRKNSQKPYSLAITKTLIPDSDYVKRTNGQVLFSFKDILQVNYTKAPYESIKKNQFIRGKYNRTLSTFLYSEEGESFEVSKDGNITTPDQLVTQGEFSRNKVEKMLPLDYQLGD</sequence>
<dbReference type="Pfam" id="PF13715">
    <property type="entry name" value="CarbopepD_reg_2"/>
    <property type="match status" value="1"/>
</dbReference>
<evidence type="ECO:0000313" key="2">
    <source>
        <dbReference type="Proteomes" id="UP000278288"/>
    </source>
</evidence>
<dbReference type="AlphaFoldDB" id="A0AAD1DSA6"/>
<dbReference type="KEGG" id="cnk:EG343_17545"/>
<gene>
    <name evidence="1" type="ORF">EG343_17545</name>
</gene>
<evidence type="ECO:0008006" key="3">
    <source>
        <dbReference type="Google" id="ProtNLM"/>
    </source>
</evidence>
<dbReference type="Proteomes" id="UP000278288">
    <property type="component" value="Chromosome"/>
</dbReference>
<name>A0AAD1DSA6_CHRNA</name>
<dbReference type="InterPro" id="IPR008969">
    <property type="entry name" value="CarboxyPept-like_regulatory"/>
</dbReference>
<proteinExistence type="predicted"/>
<keyword evidence="2" id="KW-1185">Reference proteome</keyword>
<dbReference type="RefSeq" id="WP_123858990.1">
    <property type="nucleotide sequence ID" value="NZ_CP033923.1"/>
</dbReference>
<organism evidence="1 2">
    <name type="scientific">Chryseobacterium nakagawai</name>
    <dbReference type="NCBI Taxonomy" id="1241982"/>
    <lineage>
        <taxon>Bacteria</taxon>
        <taxon>Pseudomonadati</taxon>
        <taxon>Bacteroidota</taxon>
        <taxon>Flavobacteriia</taxon>
        <taxon>Flavobacteriales</taxon>
        <taxon>Weeksellaceae</taxon>
        <taxon>Chryseobacterium group</taxon>
        <taxon>Chryseobacterium</taxon>
    </lineage>
</organism>
<dbReference type="Gene3D" id="2.60.40.1120">
    <property type="entry name" value="Carboxypeptidase-like, regulatory domain"/>
    <property type="match status" value="1"/>
</dbReference>
<protein>
    <recommendedName>
        <fullName evidence="3">Carboxypeptidase-like protein</fullName>
    </recommendedName>
</protein>
<accession>A0AAD1DSA6</accession>
<dbReference type="SUPFAM" id="SSF49464">
    <property type="entry name" value="Carboxypeptidase regulatory domain-like"/>
    <property type="match status" value="1"/>
</dbReference>
<evidence type="ECO:0000313" key="1">
    <source>
        <dbReference type="EMBL" id="AZA92285.1"/>
    </source>
</evidence>
<reference evidence="1 2" key="1">
    <citation type="submission" date="2018-11" db="EMBL/GenBank/DDBJ databases">
        <title>Proposal to divide the Flavobacteriaceae and reorganize its genera based on Amino Acid Identity values calculated from whole genome sequences.</title>
        <authorList>
            <person name="Nicholson A.C."/>
            <person name="Gulvik C.A."/>
            <person name="Whitney A.M."/>
            <person name="Humrighouse B.W."/>
            <person name="Bell M."/>
            <person name="Holmes B."/>
            <person name="Steigerwalt A.G."/>
            <person name="Villarma A."/>
            <person name="Sheth M."/>
            <person name="Batra D."/>
            <person name="Pryor J."/>
            <person name="Bernardet J.-F."/>
            <person name="Hugo C."/>
            <person name="Kampfer P."/>
            <person name="Newman J."/>
            <person name="McQuiston J.R."/>
        </authorList>
    </citation>
    <scope>NUCLEOTIDE SEQUENCE [LARGE SCALE GENOMIC DNA]</scope>
    <source>
        <strain evidence="1 2">G0041</strain>
    </source>
</reference>